<dbReference type="Gene3D" id="2.170.120.30">
    <property type="match status" value="2"/>
</dbReference>
<keyword evidence="1" id="KW-0472">Membrane</keyword>
<dbReference type="EMBL" id="JAHLFH010000008">
    <property type="protein sequence ID" value="MBU3818812.1"/>
    <property type="molecule type" value="Genomic_DNA"/>
</dbReference>
<evidence type="ECO:0000313" key="3">
    <source>
        <dbReference type="Proteomes" id="UP000824178"/>
    </source>
</evidence>
<keyword evidence="1" id="KW-1133">Transmembrane helix</keyword>
<evidence type="ECO:0000256" key="1">
    <source>
        <dbReference type="SAM" id="Phobius"/>
    </source>
</evidence>
<organism evidence="2 3">
    <name type="scientific">Candidatus Faecalibacterium intestinavium</name>
    <dbReference type="NCBI Taxonomy" id="2838580"/>
    <lineage>
        <taxon>Bacteria</taxon>
        <taxon>Bacillati</taxon>
        <taxon>Bacillota</taxon>
        <taxon>Clostridia</taxon>
        <taxon>Eubacteriales</taxon>
        <taxon>Oscillospiraceae</taxon>
        <taxon>Faecalibacterium</taxon>
    </lineage>
</organism>
<name>A0A9E2NPM1_9FIRM</name>
<evidence type="ECO:0000313" key="2">
    <source>
        <dbReference type="EMBL" id="MBU3818812.1"/>
    </source>
</evidence>
<dbReference type="PANTHER" id="PTHR37804:SF1">
    <property type="entry name" value="CDAA REGULATORY PROTEIN CDAR"/>
    <property type="match status" value="1"/>
</dbReference>
<proteinExistence type="predicted"/>
<reference evidence="2" key="2">
    <citation type="submission" date="2021-04" db="EMBL/GenBank/DDBJ databases">
        <authorList>
            <person name="Gilroy R."/>
        </authorList>
    </citation>
    <scope>NUCLEOTIDE SEQUENCE</scope>
    <source>
        <strain evidence="2">742</strain>
    </source>
</reference>
<evidence type="ECO:0008006" key="4">
    <source>
        <dbReference type="Google" id="ProtNLM"/>
    </source>
</evidence>
<protein>
    <recommendedName>
        <fullName evidence="4">YbbR-like protein</fullName>
    </recommendedName>
</protein>
<gene>
    <name evidence="2" type="ORF">H9864_00270</name>
</gene>
<keyword evidence="1" id="KW-0812">Transmembrane</keyword>
<dbReference type="Gene3D" id="2.170.120.40">
    <property type="entry name" value="YbbR-like domain"/>
    <property type="match status" value="1"/>
</dbReference>
<comment type="caution">
    <text evidence="2">The sequence shown here is derived from an EMBL/GenBank/DDBJ whole genome shotgun (WGS) entry which is preliminary data.</text>
</comment>
<accession>A0A9E2NPM1</accession>
<sequence length="435" mass="47301">MNQVPFGSRPQGGAASPSGKSILDDRRIRLAMAILLAILGWMVVTIVVQPNTTITLTGIPVDYTYDATSYTSKGLSIVEAPEKLVDLTISGDGYTIGSLNQDDFVVYPDWSSVRSSGEKNLWLRVRCVNTSVDGINVAIAGTDNTVNVVFDVVEEKVLPVQVSTSYLKVQEGYILYNTALSAETVTLSGPSSELNRVVSCTAEVTYGQELHNTQTIETALRFYDENGSEVQFDYITLSRESVEVTLSVYKLARLPVSVRFINTPVGFDESVLVYSMSQTSLRVAGPENVIDTLSDLAVGTIDLATFALDKVYEMPVSLPSGIVCLDNIDTISVSFDCTDLTTKTLNIPGENVQVVNLASTYQLEVETERLMNVVLCGPKEDLETLNAEQVVVLIDADDFPVVLGQQNIACTLYVPSNGKIFALGSYMIQCRITSN</sequence>
<dbReference type="InterPro" id="IPR053154">
    <property type="entry name" value="c-di-AMP_regulator"/>
</dbReference>
<dbReference type="Proteomes" id="UP000824178">
    <property type="component" value="Unassembled WGS sequence"/>
</dbReference>
<dbReference type="AlphaFoldDB" id="A0A9E2NPM1"/>
<dbReference type="PANTHER" id="PTHR37804">
    <property type="entry name" value="CDAA REGULATORY PROTEIN CDAR"/>
    <property type="match status" value="1"/>
</dbReference>
<feature type="transmembrane region" description="Helical" evidence="1">
    <location>
        <begin position="30"/>
        <end position="48"/>
    </location>
</feature>
<reference evidence="2" key="1">
    <citation type="journal article" date="2021" name="PeerJ">
        <title>Extensive microbial diversity within the chicken gut microbiome revealed by metagenomics and culture.</title>
        <authorList>
            <person name="Gilroy R."/>
            <person name="Ravi A."/>
            <person name="Getino M."/>
            <person name="Pursley I."/>
            <person name="Horton D.L."/>
            <person name="Alikhan N.F."/>
            <person name="Baker D."/>
            <person name="Gharbi K."/>
            <person name="Hall N."/>
            <person name="Watson M."/>
            <person name="Adriaenssens E.M."/>
            <person name="Foster-Nyarko E."/>
            <person name="Jarju S."/>
            <person name="Secka A."/>
            <person name="Antonio M."/>
            <person name="Oren A."/>
            <person name="Chaudhuri R.R."/>
            <person name="La Ragione R."/>
            <person name="Hildebrand F."/>
            <person name="Pallen M.J."/>
        </authorList>
    </citation>
    <scope>NUCLEOTIDE SEQUENCE</scope>
    <source>
        <strain evidence="2">742</strain>
    </source>
</reference>